<evidence type="ECO:0000259" key="2">
    <source>
        <dbReference type="Pfam" id="PF01593"/>
    </source>
</evidence>
<dbReference type="InterPro" id="IPR036188">
    <property type="entry name" value="FAD/NAD-bd_sf"/>
</dbReference>
<reference evidence="3 4" key="1">
    <citation type="submission" date="2022-11" db="EMBL/GenBank/DDBJ databases">
        <title>Spartinivicinus poritis sp. nov., isolated from scleractinian coral Porites lutea.</title>
        <authorList>
            <person name="Zhang G."/>
            <person name="Cai L."/>
            <person name="Wei Q."/>
        </authorList>
    </citation>
    <scope>NUCLEOTIDE SEQUENCE [LARGE SCALE GENOMIC DNA]</scope>
    <source>
        <strain evidence="3 4">A2-2</strain>
    </source>
</reference>
<evidence type="ECO:0000256" key="1">
    <source>
        <dbReference type="ARBA" id="ARBA00006046"/>
    </source>
</evidence>
<dbReference type="Gene3D" id="1.20.1440.240">
    <property type="match status" value="1"/>
</dbReference>
<dbReference type="PANTHER" id="PTHR43734:SF1">
    <property type="entry name" value="PHYTOENE DESATURASE"/>
    <property type="match status" value="1"/>
</dbReference>
<dbReference type="PANTHER" id="PTHR43734">
    <property type="entry name" value="PHYTOENE DESATURASE"/>
    <property type="match status" value="1"/>
</dbReference>
<dbReference type="Gene3D" id="3.50.50.60">
    <property type="entry name" value="FAD/NAD(P)-binding domain"/>
    <property type="match status" value="1"/>
</dbReference>
<dbReference type="Pfam" id="PF01593">
    <property type="entry name" value="Amino_oxidase"/>
    <property type="match status" value="1"/>
</dbReference>
<organism evidence="3 4">
    <name type="scientific">Spartinivicinus poritis</name>
    <dbReference type="NCBI Taxonomy" id="2994640"/>
    <lineage>
        <taxon>Bacteria</taxon>
        <taxon>Pseudomonadati</taxon>
        <taxon>Pseudomonadota</taxon>
        <taxon>Gammaproteobacteria</taxon>
        <taxon>Oceanospirillales</taxon>
        <taxon>Zooshikellaceae</taxon>
        <taxon>Spartinivicinus</taxon>
    </lineage>
</organism>
<evidence type="ECO:0000313" key="3">
    <source>
        <dbReference type="EMBL" id="MDE1463338.1"/>
    </source>
</evidence>
<comment type="similarity">
    <text evidence="1">Belongs to the carotenoid/retinoid oxidoreductase family.</text>
</comment>
<dbReference type="SUPFAM" id="SSF54373">
    <property type="entry name" value="FAD-linked reductases, C-terminal domain"/>
    <property type="match status" value="1"/>
</dbReference>
<gene>
    <name evidence="3" type="ORF">ORQ98_15350</name>
</gene>
<proteinExistence type="inferred from homology"/>
<dbReference type="Gene3D" id="3.90.660.10">
    <property type="match status" value="1"/>
</dbReference>
<keyword evidence="4" id="KW-1185">Reference proteome</keyword>
<comment type="caution">
    <text evidence="3">The sequence shown here is derived from an EMBL/GenBank/DDBJ whole genome shotgun (WGS) entry which is preliminary data.</text>
</comment>
<accession>A0ABT5UAF1</accession>
<dbReference type="InterPro" id="IPR002937">
    <property type="entry name" value="Amino_oxidase"/>
</dbReference>
<sequence>MTTTGQSRLDFLKNNPHACAWSALNHAVNQQQKTTPGPVKVKNNAFSGKRAVIIGSGIGGLTTAYELLAQQSGMEVIILEAHNRTGGRCLTLRTGDTLTEDKDRELFNSTPGETQVVRFDRPLNDSEPYLNAGPGRIPSSHKRLLHYLKKFGVDLEVYVMNSGSNLTQMAGGPFHGKPIVNRRLDHNTRGWLAEMVYQNAQTLIESATSTKDDTSKQELINKLQCLMVTFGNLTSEGKYQVSANIEGQDDGASDRAGYTILPGVDSGEVAEALSLNSLLDSEFWKKTRFYQPEDFLWQPTLFQPVGGMDRVQHAFAQQIAALGGTVHLNSPVQKIDWDDIKQQFTIYVSKMASTECEVYTADYCFSNAAIPFLKELLSERLQCKTVGKGFSESFKQALQAVYQAQFSPDPSKTTEFPEAKFLACTTKVGWQADRYLWQGSTIGNVYNKEVSEEMLSVPDSEIGVVPIFGGISWTDNPITQIWYPSTGYHDKKGTLTGCYNFQENAFKMGNEPVSKRLDQAREGAKLFGEAFGNGLTHGVAIAWQNMPYIKGGWAQWYLVGKDSQESVKHFNQLIQGTGVDGEEKPNFFIVGDQVSSLPGWQEGAIASALNALSRLSRPDLQIPHLSVLPDTRVMVESI</sequence>
<feature type="domain" description="Amine oxidase" evidence="2">
    <location>
        <begin position="58"/>
        <end position="611"/>
    </location>
</feature>
<dbReference type="Proteomes" id="UP001528823">
    <property type="component" value="Unassembled WGS sequence"/>
</dbReference>
<name>A0ABT5UAF1_9GAMM</name>
<dbReference type="EMBL" id="JAPMOU010000019">
    <property type="protein sequence ID" value="MDE1463338.1"/>
    <property type="molecule type" value="Genomic_DNA"/>
</dbReference>
<evidence type="ECO:0000313" key="4">
    <source>
        <dbReference type="Proteomes" id="UP001528823"/>
    </source>
</evidence>
<dbReference type="SUPFAM" id="SSF51905">
    <property type="entry name" value="FAD/NAD(P)-binding domain"/>
    <property type="match status" value="1"/>
</dbReference>
<protein>
    <submittedName>
        <fullName evidence="3">FAD-dependent oxidoreductase</fullName>
    </submittedName>
</protein>
<dbReference type="RefSeq" id="WP_274689678.1">
    <property type="nucleotide sequence ID" value="NZ_JAPMOU010000019.1"/>
</dbReference>